<dbReference type="InterPro" id="IPR027417">
    <property type="entry name" value="P-loop_NTPase"/>
</dbReference>
<reference evidence="2 3" key="1">
    <citation type="submission" date="2016-12" db="EMBL/GenBank/DDBJ databases">
        <title>The new phylogeny of genus Mycobacterium.</title>
        <authorList>
            <person name="Tortoli E."/>
            <person name="Trovato A."/>
            <person name="Cirillo D.M."/>
        </authorList>
    </citation>
    <scope>NUCLEOTIDE SEQUENCE [LARGE SCALE GENOMIC DNA]</scope>
    <source>
        <strain evidence="2 3">DSM 44624</strain>
    </source>
</reference>
<dbReference type="Proteomes" id="UP000192441">
    <property type="component" value="Unassembled WGS sequence"/>
</dbReference>
<dbReference type="EMBL" id="AP022606">
    <property type="protein sequence ID" value="BBZ12275.1"/>
    <property type="molecule type" value="Genomic_DNA"/>
</dbReference>
<evidence type="ECO:0008006" key="5">
    <source>
        <dbReference type="Google" id="ProtNLM"/>
    </source>
</evidence>
<name>A0A7I7W621_9MYCO</name>
<sequence length="182" mass="20091">MSRLGQVVVVTGPPGSGKSTVAEVLATSAQRPTVHMLTDTFYRWIRTGYIAPYLEEAAQQNEVVIGVIADAAARYAIGGYDVILDGIVGPWFLDKLHTVLRRHEIATSYVVLRPRLDVVLSRATGRGHDELTLPEPISQLHAQFSHLAKLERHVVDSSEQAVEQTVAQIRDGLARDDYLLPR</sequence>
<reference evidence="1" key="3">
    <citation type="submission" date="2020-02" db="EMBL/GenBank/DDBJ databases">
        <authorList>
            <person name="Matsumoto Y."/>
            <person name="Motooka D."/>
            <person name="Nakamura S."/>
        </authorList>
    </citation>
    <scope>NUCLEOTIDE SEQUENCE</scope>
    <source>
        <strain evidence="1">JCM 12687</strain>
    </source>
</reference>
<dbReference type="Pfam" id="PF13671">
    <property type="entry name" value="AAA_33"/>
    <property type="match status" value="1"/>
</dbReference>
<dbReference type="RefSeq" id="WP_083131345.1">
    <property type="nucleotide sequence ID" value="NZ_AP022606.1"/>
</dbReference>
<dbReference type="OrthoDB" id="1649389at2"/>
<reference evidence="1 4" key="2">
    <citation type="journal article" date="2019" name="Emerg. Microbes Infect.">
        <title>Comprehensive subspecies identification of 175 nontuberculous mycobacteria species based on 7547 genomic profiles.</title>
        <authorList>
            <person name="Matsumoto Y."/>
            <person name="Kinjo T."/>
            <person name="Motooka D."/>
            <person name="Nabeya D."/>
            <person name="Jung N."/>
            <person name="Uechi K."/>
            <person name="Horii T."/>
            <person name="Iida T."/>
            <person name="Fujita J."/>
            <person name="Nakamura S."/>
        </authorList>
    </citation>
    <scope>NUCLEOTIDE SEQUENCE [LARGE SCALE GENOMIC DNA]</scope>
    <source>
        <strain evidence="1 4">JCM 12687</strain>
    </source>
</reference>
<evidence type="ECO:0000313" key="3">
    <source>
        <dbReference type="Proteomes" id="UP000192441"/>
    </source>
</evidence>
<gene>
    <name evidence="2" type="ORF">BST20_10240</name>
    <name evidence="1" type="ORF">MBRA_24700</name>
</gene>
<evidence type="ECO:0000313" key="4">
    <source>
        <dbReference type="Proteomes" id="UP000467379"/>
    </source>
</evidence>
<keyword evidence="4" id="KW-1185">Reference proteome</keyword>
<dbReference type="EMBL" id="MVHM01000004">
    <property type="protein sequence ID" value="ORA38921.1"/>
    <property type="molecule type" value="Genomic_DNA"/>
</dbReference>
<accession>A0A7I7W621</accession>
<protein>
    <recommendedName>
        <fullName evidence="5">Shikimate kinase</fullName>
    </recommendedName>
</protein>
<dbReference type="Gene3D" id="3.40.50.300">
    <property type="entry name" value="P-loop containing nucleotide triphosphate hydrolases"/>
    <property type="match status" value="1"/>
</dbReference>
<evidence type="ECO:0000313" key="1">
    <source>
        <dbReference type="EMBL" id="BBZ12275.1"/>
    </source>
</evidence>
<dbReference type="SUPFAM" id="SSF52540">
    <property type="entry name" value="P-loop containing nucleoside triphosphate hydrolases"/>
    <property type="match status" value="1"/>
</dbReference>
<dbReference type="Proteomes" id="UP000467379">
    <property type="component" value="Chromosome"/>
</dbReference>
<organism evidence="2 3">
    <name type="scientific">Mycobacterium branderi</name>
    <dbReference type="NCBI Taxonomy" id="43348"/>
    <lineage>
        <taxon>Bacteria</taxon>
        <taxon>Bacillati</taxon>
        <taxon>Actinomycetota</taxon>
        <taxon>Actinomycetes</taxon>
        <taxon>Mycobacteriales</taxon>
        <taxon>Mycobacteriaceae</taxon>
        <taxon>Mycobacterium</taxon>
    </lineage>
</organism>
<dbReference type="AlphaFoldDB" id="A0A7I7W621"/>
<evidence type="ECO:0000313" key="2">
    <source>
        <dbReference type="EMBL" id="ORA38921.1"/>
    </source>
</evidence>
<proteinExistence type="predicted"/>